<name>G0UD24_TRYVY</name>
<evidence type="ECO:0000313" key="2">
    <source>
        <dbReference type="EMBL" id="CCC53734.1"/>
    </source>
</evidence>
<keyword evidence="1" id="KW-1133">Transmembrane helix</keyword>
<accession>G0UD24</accession>
<gene>
    <name evidence="2" type="ORF">TVY486_1112180</name>
</gene>
<organism evidence="2">
    <name type="scientific">Trypanosoma vivax (strain Y486)</name>
    <dbReference type="NCBI Taxonomy" id="1055687"/>
    <lineage>
        <taxon>Eukaryota</taxon>
        <taxon>Discoba</taxon>
        <taxon>Euglenozoa</taxon>
        <taxon>Kinetoplastea</taxon>
        <taxon>Metakinetoplastina</taxon>
        <taxon>Trypanosomatida</taxon>
        <taxon>Trypanosomatidae</taxon>
        <taxon>Trypanosoma</taxon>
        <taxon>Duttonella</taxon>
    </lineage>
</organism>
<dbReference type="EMBL" id="HE573027">
    <property type="protein sequence ID" value="CCC53734.1"/>
    <property type="molecule type" value="Genomic_DNA"/>
</dbReference>
<feature type="transmembrane region" description="Helical" evidence="1">
    <location>
        <begin position="62"/>
        <end position="85"/>
    </location>
</feature>
<keyword evidence="1" id="KW-0472">Membrane</keyword>
<reference evidence="2" key="1">
    <citation type="journal article" date="2012" name="Proc. Natl. Acad. Sci. U.S.A.">
        <title>Antigenic diversity is generated by distinct evolutionary mechanisms in African trypanosome species.</title>
        <authorList>
            <person name="Jackson A.P."/>
            <person name="Berry A."/>
            <person name="Aslett M."/>
            <person name="Allison H.C."/>
            <person name="Burton P."/>
            <person name="Vavrova-Anderson J."/>
            <person name="Brown R."/>
            <person name="Browne H."/>
            <person name="Corton N."/>
            <person name="Hauser H."/>
            <person name="Gamble J."/>
            <person name="Gilderthorp R."/>
            <person name="Marcello L."/>
            <person name="McQuillan J."/>
            <person name="Otto T.D."/>
            <person name="Quail M.A."/>
            <person name="Sanders M.J."/>
            <person name="van Tonder A."/>
            <person name="Ginger M.L."/>
            <person name="Field M.C."/>
            <person name="Barry J.D."/>
            <person name="Hertz-Fowler C."/>
            <person name="Berriman M."/>
        </authorList>
    </citation>
    <scope>NUCLEOTIDE SEQUENCE</scope>
    <source>
        <strain evidence="2">Y486</strain>
    </source>
</reference>
<sequence length="113" mass="13268">MMRNYLFPCSGNNYPSFSSLMYWWDVPIASFLSSSFFFPTLKGEKVIKERERERENLTNKGNIFVIIIIIIIIIIILSLCFIHFLSFLPFFILSRISDNAIGKHLSVKIQREK</sequence>
<feature type="transmembrane region" description="Helical" evidence="1">
    <location>
        <begin position="20"/>
        <end position="41"/>
    </location>
</feature>
<proteinExistence type="predicted"/>
<protein>
    <submittedName>
        <fullName evidence="2">Uncharacterized protein</fullName>
    </submittedName>
</protein>
<keyword evidence="1" id="KW-0812">Transmembrane</keyword>
<dbReference type="AlphaFoldDB" id="G0UD24"/>
<evidence type="ECO:0000256" key="1">
    <source>
        <dbReference type="SAM" id="Phobius"/>
    </source>
</evidence>